<dbReference type="EMBL" id="JAEAOA010002127">
    <property type="protein sequence ID" value="KAK3576049.1"/>
    <property type="molecule type" value="Genomic_DNA"/>
</dbReference>
<reference evidence="1" key="2">
    <citation type="journal article" date="2021" name="Genome Biol. Evol.">
        <title>Developing a high-quality reference genome for a parasitic bivalve with doubly uniparental inheritance (Bivalvia: Unionida).</title>
        <authorList>
            <person name="Smith C.H."/>
        </authorList>
    </citation>
    <scope>NUCLEOTIDE SEQUENCE</scope>
    <source>
        <strain evidence="1">CHS0354</strain>
        <tissue evidence="1">Mantle</tissue>
    </source>
</reference>
<reference evidence="1" key="1">
    <citation type="journal article" date="2021" name="Genome Biol. Evol.">
        <title>A High-Quality Reference Genome for a Parasitic Bivalve with Doubly Uniparental Inheritance (Bivalvia: Unionida).</title>
        <authorList>
            <person name="Smith C.H."/>
        </authorList>
    </citation>
    <scope>NUCLEOTIDE SEQUENCE</scope>
    <source>
        <strain evidence="1">CHS0354</strain>
    </source>
</reference>
<evidence type="ECO:0000313" key="1">
    <source>
        <dbReference type="EMBL" id="KAK3576049.1"/>
    </source>
</evidence>
<reference evidence="1" key="3">
    <citation type="submission" date="2023-05" db="EMBL/GenBank/DDBJ databases">
        <authorList>
            <person name="Smith C.H."/>
        </authorList>
    </citation>
    <scope>NUCLEOTIDE SEQUENCE</scope>
    <source>
        <strain evidence="1">CHS0354</strain>
        <tissue evidence="1">Mantle</tissue>
    </source>
</reference>
<organism evidence="1 2">
    <name type="scientific">Potamilus streckersoni</name>
    <dbReference type="NCBI Taxonomy" id="2493646"/>
    <lineage>
        <taxon>Eukaryota</taxon>
        <taxon>Metazoa</taxon>
        <taxon>Spiralia</taxon>
        <taxon>Lophotrochozoa</taxon>
        <taxon>Mollusca</taxon>
        <taxon>Bivalvia</taxon>
        <taxon>Autobranchia</taxon>
        <taxon>Heteroconchia</taxon>
        <taxon>Palaeoheterodonta</taxon>
        <taxon>Unionida</taxon>
        <taxon>Unionoidea</taxon>
        <taxon>Unionidae</taxon>
        <taxon>Ambleminae</taxon>
        <taxon>Lampsilini</taxon>
        <taxon>Potamilus</taxon>
    </lineage>
</organism>
<dbReference type="Proteomes" id="UP001195483">
    <property type="component" value="Unassembled WGS sequence"/>
</dbReference>
<protein>
    <submittedName>
        <fullName evidence="1">Uncharacterized protein</fullName>
    </submittedName>
</protein>
<accession>A0AAE0RMB6</accession>
<proteinExistence type="predicted"/>
<evidence type="ECO:0000313" key="2">
    <source>
        <dbReference type="Proteomes" id="UP001195483"/>
    </source>
</evidence>
<gene>
    <name evidence="1" type="ORF">CHS0354_036328</name>
</gene>
<keyword evidence="2" id="KW-1185">Reference proteome</keyword>
<sequence length="104" mass="12039">MRAKVHTSLEEQTTEETIDSPQWHSCVLRDTGNRRTWVVRKKDCNSQSLKASVNDYALQRTDEDADRMSTIYAQIATMNDKFEEKLARLENQLCDTATQKSNEI</sequence>
<name>A0AAE0RMB6_9BIVA</name>
<comment type="caution">
    <text evidence="1">The sequence shown here is derived from an EMBL/GenBank/DDBJ whole genome shotgun (WGS) entry which is preliminary data.</text>
</comment>
<dbReference type="AlphaFoldDB" id="A0AAE0RMB6"/>